<dbReference type="OrthoDB" id="10261632at2759"/>
<dbReference type="Proteomes" id="UP000774326">
    <property type="component" value="Unassembled WGS sequence"/>
</dbReference>
<dbReference type="GO" id="GO:0010008">
    <property type="term" value="C:endosome membrane"/>
    <property type="evidence" value="ECO:0007669"/>
    <property type="project" value="UniProtKB-SubCell"/>
</dbReference>
<keyword evidence="5" id="KW-0333">Golgi apparatus</keyword>
<dbReference type="Pfam" id="PF04100">
    <property type="entry name" value="Vps53_N"/>
    <property type="match status" value="1"/>
</dbReference>
<evidence type="ECO:0000256" key="2">
    <source>
        <dbReference type="ARBA" id="ARBA00004481"/>
    </source>
</evidence>
<dbReference type="PANTHER" id="PTHR12820:SF0">
    <property type="entry name" value="VACUOLAR PROTEIN SORTING-ASSOCIATED PROTEIN 53 HOMOLOG"/>
    <property type="match status" value="1"/>
</dbReference>
<evidence type="ECO:0000313" key="10">
    <source>
        <dbReference type="EMBL" id="KAH3687278.1"/>
    </source>
</evidence>
<dbReference type="Gene3D" id="1.10.357.110">
    <property type="entry name" value="Vacuolar protein sorting-associated protein 53, C-terminus"/>
    <property type="match status" value="1"/>
</dbReference>
<evidence type="ECO:0000256" key="1">
    <source>
        <dbReference type="ARBA" id="ARBA00004150"/>
    </source>
</evidence>
<keyword evidence="6" id="KW-0472">Membrane</keyword>
<dbReference type="InterPro" id="IPR007234">
    <property type="entry name" value="Vps53_N"/>
</dbReference>
<evidence type="ECO:0000256" key="3">
    <source>
        <dbReference type="ARBA" id="ARBA00008628"/>
    </source>
</evidence>
<dbReference type="Pfam" id="PF16854">
    <property type="entry name" value="VPS53_C"/>
    <property type="match status" value="1"/>
</dbReference>
<dbReference type="InterPro" id="IPR039766">
    <property type="entry name" value="Vps53"/>
</dbReference>
<sequence>MDIESDNYDPSADIFELFSTEDSLNQLQQLLDYTNEYKQSIDQQIQETEEEHQQYLTQEAANLFDFDNAQSQLTKIIQEVNQNKQLSTNTQTVITEMTSGIKELDDSKKNLVLTMTVLKRLQMLIIAYEQLDSLIQEQNYSNSVHLLSAVDELIEHFKTYKSIPEISELTKKINQLKGTLVDQIFADFEQTIQNRDDSKLDERELKSCCDILDVLGLQYHDRLVNWFCNQQLKEIKSIFSSTDEAGSLDNLSRRFVFFKKVLKNYEEYYVSIFPEKWNIGEELSMNFCVHTRDSIKQVLADSKTKVDVDLLMNSLQQTIDFEKYLNNKFHYKNNKSLSKSEAASEQDQEIYDSSKSKFSKIISAAYEPFLNIWVDHQNSFLSSKFLEFMAQPKLPPQNSASATEANSTTSQINVIQSSADLFRAYRHLLTQCSTLSMGQPLFDLSKLFSKWGIEYSNKILKPTLPPPGTLINDEGIVYVTLVLNTADYCSTTVQQLEDKIRELIDEPFKDRIDFEPIKDSFLRLINQSINLLIHKISTEVSFSWREFNNTDWENLQQVNDQSRYVISLRNILNENFNVILPKFARDVYTRNLCDKVVDLVITQFLANIVKIKPIKIVVAEQLLLDLAVLKETFLRLPILTNQGTISSQYSRHVDRTVAKVEVVLKLLLTPDVPQDGLIDSYFYLIGDKSVVNFKKLLVLKGFSTDQMTKYLDNFKVQVKNYHIHRNESELIESSPIMERLDLGGNSANMNLNPPQATLQTNSHGSNSPQPGAGSPNLNNIISGPKLNIEGFLKNNQFEKNLKEFANDQNQKLNELNLKAGIGKFFNRGT</sequence>
<evidence type="ECO:0000256" key="5">
    <source>
        <dbReference type="ARBA" id="ARBA00023034"/>
    </source>
</evidence>
<dbReference type="PANTHER" id="PTHR12820">
    <property type="entry name" value="VACUOLAR SORTING PROTEIN 53"/>
    <property type="match status" value="1"/>
</dbReference>
<comment type="subcellular location">
    <subcellularLocation>
        <location evidence="2">Endosome membrane</location>
        <topology evidence="2">Peripheral membrane protein</topology>
    </subcellularLocation>
    <subcellularLocation>
        <location evidence="1">Golgi apparatus</location>
        <location evidence="1">trans-Golgi network membrane</location>
        <topology evidence="1">Peripheral membrane protein</topology>
    </subcellularLocation>
</comment>
<dbReference type="AlphaFoldDB" id="A0A9P8QAD4"/>
<dbReference type="SUPFAM" id="SSF74788">
    <property type="entry name" value="Cullin repeat-like"/>
    <property type="match status" value="1"/>
</dbReference>
<evidence type="ECO:0000256" key="4">
    <source>
        <dbReference type="ARBA" id="ARBA00022753"/>
    </source>
</evidence>
<reference evidence="10" key="1">
    <citation type="journal article" date="2021" name="Open Biol.">
        <title>Shared evolutionary footprints suggest mitochondrial oxidative damage underlies multiple complex I losses in fungi.</title>
        <authorList>
            <person name="Schikora-Tamarit M.A."/>
            <person name="Marcet-Houben M."/>
            <person name="Nosek J."/>
            <person name="Gabaldon T."/>
        </authorList>
    </citation>
    <scope>NUCLEOTIDE SEQUENCE</scope>
    <source>
        <strain evidence="10">CBS2887</strain>
    </source>
</reference>
<evidence type="ECO:0000259" key="8">
    <source>
        <dbReference type="Pfam" id="PF04100"/>
    </source>
</evidence>
<evidence type="ECO:0000313" key="11">
    <source>
        <dbReference type="Proteomes" id="UP000774326"/>
    </source>
</evidence>
<evidence type="ECO:0000256" key="6">
    <source>
        <dbReference type="ARBA" id="ARBA00023136"/>
    </source>
</evidence>
<dbReference type="EMBL" id="JAEUBG010000873">
    <property type="protein sequence ID" value="KAH3687278.1"/>
    <property type="molecule type" value="Genomic_DNA"/>
</dbReference>
<proteinExistence type="inferred from homology"/>
<dbReference type="InterPro" id="IPR038260">
    <property type="entry name" value="Vps53_C_sf"/>
</dbReference>
<protein>
    <recommendedName>
        <fullName evidence="12">Vps53 N-terminal domain-containing protein</fullName>
    </recommendedName>
</protein>
<keyword evidence="4" id="KW-0967">Endosome</keyword>
<comment type="similarity">
    <text evidence="3">Belongs to the VPS53 family.</text>
</comment>
<evidence type="ECO:0000256" key="7">
    <source>
        <dbReference type="SAM" id="MobiDB-lite"/>
    </source>
</evidence>
<dbReference type="GO" id="GO:0042147">
    <property type="term" value="P:retrograde transport, endosome to Golgi"/>
    <property type="evidence" value="ECO:0007669"/>
    <property type="project" value="InterPro"/>
</dbReference>
<dbReference type="GO" id="GO:0000938">
    <property type="term" value="C:GARP complex"/>
    <property type="evidence" value="ECO:0007669"/>
    <property type="project" value="InterPro"/>
</dbReference>
<feature type="domain" description="Vps53 C-terminal" evidence="9">
    <location>
        <begin position="620"/>
        <end position="701"/>
    </location>
</feature>
<comment type="caution">
    <text evidence="10">The sequence shown here is derived from an EMBL/GenBank/DDBJ whole genome shotgun (WGS) entry which is preliminary data.</text>
</comment>
<dbReference type="GO" id="GO:0005829">
    <property type="term" value="C:cytosol"/>
    <property type="evidence" value="ECO:0007669"/>
    <property type="project" value="GOC"/>
</dbReference>
<name>A0A9P8QAD4_WICPI</name>
<reference evidence="10" key="2">
    <citation type="submission" date="2021-01" db="EMBL/GenBank/DDBJ databases">
        <authorList>
            <person name="Schikora-Tamarit M.A."/>
        </authorList>
    </citation>
    <scope>NUCLEOTIDE SEQUENCE</scope>
    <source>
        <strain evidence="10">CBS2887</strain>
    </source>
</reference>
<gene>
    <name evidence="10" type="ORF">WICPIJ_001740</name>
</gene>
<dbReference type="InterPro" id="IPR031745">
    <property type="entry name" value="Vps53_C"/>
</dbReference>
<evidence type="ECO:0000259" key="9">
    <source>
        <dbReference type="Pfam" id="PF16854"/>
    </source>
</evidence>
<feature type="region of interest" description="Disordered" evidence="7">
    <location>
        <begin position="742"/>
        <end position="779"/>
    </location>
</feature>
<keyword evidence="11" id="KW-1185">Reference proteome</keyword>
<organism evidence="10 11">
    <name type="scientific">Wickerhamomyces pijperi</name>
    <name type="common">Yeast</name>
    <name type="synonym">Pichia pijperi</name>
    <dbReference type="NCBI Taxonomy" id="599730"/>
    <lineage>
        <taxon>Eukaryota</taxon>
        <taxon>Fungi</taxon>
        <taxon>Dikarya</taxon>
        <taxon>Ascomycota</taxon>
        <taxon>Saccharomycotina</taxon>
        <taxon>Saccharomycetes</taxon>
        <taxon>Phaffomycetales</taxon>
        <taxon>Wickerhamomycetaceae</taxon>
        <taxon>Wickerhamomyces</taxon>
    </lineage>
</organism>
<feature type="domain" description="Vps53 N-terminal" evidence="8">
    <location>
        <begin position="7"/>
        <end position="392"/>
    </location>
</feature>
<evidence type="ECO:0008006" key="12">
    <source>
        <dbReference type="Google" id="ProtNLM"/>
    </source>
</evidence>
<dbReference type="InterPro" id="IPR016159">
    <property type="entry name" value="Cullin_repeat-like_dom_sf"/>
</dbReference>
<accession>A0A9P8QAD4</accession>
<feature type="compositionally biased region" description="Polar residues" evidence="7">
    <location>
        <begin position="745"/>
        <end position="779"/>
    </location>
</feature>